<evidence type="ECO:0000256" key="2">
    <source>
        <dbReference type="PIRSR" id="PIRSR006156-1"/>
    </source>
</evidence>
<feature type="active site" description="Proton donor" evidence="2">
    <location>
        <position position="86"/>
    </location>
</feature>
<organism evidence="3 4">
    <name type="scientific">Mangrovibacterium marinum</name>
    <dbReference type="NCBI Taxonomy" id="1639118"/>
    <lineage>
        <taxon>Bacteria</taxon>
        <taxon>Pseudomonadati</taxon>
        <taxon>Bacteroidota</taxon>
        <taxon>Bacteroidia</taxon>
        <taxon>Marinilabiliales</taxon>
        <taxon>Prolixibacteraceae</taxon>
        <taxon>Mangrovibacterium</taxon>
    </lineage>
</organism>
<dbReference type="OrthoDB" id="7030467at2"/>
<protein>
    <submittedName>
        <fullName evidence="3">mRNA interferase YafQ</fullName>
    </submittedName>
</protein>
<dbReference type="NCBIfam" id="TIGR02385">
    <property type="entry name" value="RelE_StbE"/>
    <property type="match status" value="1"/>
</dbReference>
<dbReference type="EMBL" id="QAAD01000007">
    <property type="protein sequence ID" value="PTN08738.1"/>
    <property type="molecule type" value="Genomic_DNA"/>
</dbReference>
<evidence type="ECO:0000313" key="3">
    <source>
        <dbReference type="EMBL" id="PTN08738.1"/>
    </source>
</evidence>
<gene>
    <name evidence="3" type="ORF">C8N47_10798</name>
</gene>
<dbReference type="Proteomes" id="UP000243525">
    <property type="component" value="Unassembled WGS sequence"/>
</dbReference>
<dbReference type="PIRSF" id="PIRSF006156">
    <property type="entry name" value="YafQ"/>
    <property type="match status" value="1"/>
</dbReference>
<accession>A0A2T5C218</accession>
<keyword evidence="4" id="KW-1185">Reference proteome</keyword>
<dbReference type="InterPro" id="IPR004386">
    <property type="entry name" value="Toxin_YafQ-like"/>
</dbReference>
<evidence type="ECO:0000313" key="4">
    <source>
        <dbReference type="Proteomes" id="UP000243525"/>
    </source>
</evidence>
<reference evidence="3 4" key="1">
    <citation type="submission" date="2018-04" db="EMBL/GenBank/DDBJ databases">
        <title>Genomic Encyclopedia of Archaeal and Bacterial Type Strains, Phase II (KMG-II): from individual species to whole genera.</title>
        <authorList>
            <person name="Goeker M."/>
        </authorList>
    </citation>
    <scope>NUCLEOTIDE SEQUENCE [LARGE SCALE GENOMIC DNA]</scope>
    <source>
        <strain evidence="3 4">DSM 28823</strain>
    </source>
</reference>
<dbReference type="GO" id="GO:0006402">
    <property type="term" value="P:mRNA catabolic process"/>
    <property type="evidence" value="ECO:0007669"/>
    <property type="project" value="TreeGrafter"/>
</dbReference>
<dbReference type="Gene3D" id="3.30.2310.20">
    <property type="entry name" value="RelE-like"/>
    <property type="match status" value="1"/>
</dbReference>
<dbReference type="InterPro" id="IPR035093">
    <property type="entry name" value="RelE/ParE_toxin_dom_sf"/>
</dbReference>
<dbReference type="GO" id="GO:0006415">
    <property type="term" value="P:translational termination"/>
    <property type="evidence" value="ECO:0007669"/>
    <property type="project" value="TreeGrafter"/>
</dbReference>
<dbReference type="RefSeq" id="WP_107822130.1">
    <property type="nucleotide sequence ID" value="NZ_OY782574.1"/>
</dbReference>
<comment type="caution">
    <text evidence="3">The sequence shown here is derived from an EMBL/GenBank/DDBJ whole genome shotgun (WGS) entry which is preliminary data.</text>
</comment>
<keyword evidence="1" id="KW-1277">Toxin-antitoxin system</keyword>
<dbReference type="PANTHER" id="PTHR40588">
    <property type="entry name" value="MRNA INTERFERASE TOXIN YAFQ"/>
    <property type="match status" value="1"/>
</dbReference>
<dbReference type="PANTHER" id="PTHR40588:SF1">
    <property type="entry name" value="MRNA INTERFERASE TOXIN YAFQ"/>
    <property type="match status" value="1"/>
</dbReference>
<dbReference type="GO" id="GO:0004521">
    <property type="term" value="F:RNA endonuclease activity"/>
    <property type="evidence" value="ECO:0007669"/>
    <property type="project" value="TreeGrafter"/>
</dbReference>
<dbReference type="Pfam" id="PF15738">
    <property type="entry name" value="YafQ_toxin"/>
    <property type="match status" value="1"/>
</dbReference>
<evidence type="ECO:0000256" key="1">
    <source>
        <dbReference type="ARBA" id="ARBA00022649"/>
    </source>
</evidence>
<proteinExistence type="predicted"/>
<name>A0A2T5C218_9BACT</name>
<dbReference type="InterPro" id="IPR007712">
    <property type="entry name" value="RelE/ParE_toxin"/>
</dbReference>
<sequence length="91" mass="10574">MFEVVFTGTFKKDYKRCIKHRLGISALDELIKQLEKTGTVPRTNKPHLLSGNLSGYWECHVKPDWLLIWLKDETNKVITLVGTGTHFDLFR</sequence>
<dbReference type="SUPFAM" id="SSF143011">
    <property type="entry name" value="RelE-like"/>
    <property type="match status" value="1"/>
</dbReference>
<dbReference type="AlphaFoldDB" id="A0A2T5C218"/>